<evidence type="ECO:0000256" key="1">
    <source>
        <dbReference type="SAM" id="Phobius"/>
    </source>
</evidence>
<keyword evidence="1" id="KW-1133">Transmembrane helix</keyword>
<evidence type="ECO:0000313" key="2">
    <source>
        <dbReference type="EMBL" id="MFC3612897.1"/>
    </source>
</evidence>
<dbReference type="Proteomes" id="UP001595629">
    <property type="component" value="Unassembled WGS sequence"/>
</dbReference>
<keyword evidence="1" id="KW-0812">Transmembrane</keyword>
<keyword evidence="3" id="KW-1185">Reference proteome</keyword>
<accession>A0ABV7TBG8</accession>
<keyword evidence="1" id="KW-0472">Membrane</keyword>
<comment type="caution">
    <text evidence="2">The sequence shown here is derived from an EMBL/GenBank/DDBJ whole genome shotgun (WGS) entry which is preliminary data.</text>
</comment>
<gene>
    <name evidence="2" type="ORF">ACFORG_03905</name>
</gene>
<dbReference type="SUPFAM" id="SSF109775">
    <property type="entry name" value="Mannose-6-phosphate receptor binding protein 1 (Tip47), C-terminal domain"/>
    <property type="match status" value="1"/>
</dbReference>
<protein>
    <submittedName>
        <fullName evidence="2">Uncharacterized protein</fullName>
    </submittedName>
</protein>
<feature type="transmembrane region" description="Helical" evidence="1">
    <location>
        <begin position="6"/>
        <end position="23"/>
    </location>
</feature>
<proteinExistence type="predicted"/>
<organism evidence="2 3">
    <name type="scientific">Lutimaribacter marinistellae</name>
    <dbReference type="NCBI Taxonomy" id="1820329"/>
    <lineage>
        <taxon>Bacteria</taxon>
        <taxon>Pseudomonadati</taxon>
        <taxon>Pseudomonadota</taxon>
        <taxon>Alphaproteobacteria</taxon>
        <taxon>Rhodobacterales</taxon>
        <taxon>Roseobacteraceae</taxon>
        <taxon>Lutimaribacter</taxon>
    </lineage>
</organism>
<dbReference type="RefSeq" id="WP_386734086.1">
    <property type="nucleotide sequence ID" value="NZ_JBHRXI010000002.1"/>
</dbReference>
<reference evidence="3" key="1">
    <citation type="journal article" date="2019" name="Int. J. Syst. Evol. Microbiol.">
        <title>The Global Catalogue of Microorganisms (GCM) 10K type strain sequencing project: providing services to taxonomists for standard genome sequencing and annotation.</title>
        <authorList>
            <consortium name="The Broad Institute Genomics Platform"/>
            <consortium name="The Broad Institute Genome Sequencing Center for Infectious Disease"/>
            <person name="Wu L."/>
            <person name="Ma J."/>
        </authorList>
    </citation>
    <scope>NUCLEOTIDE SEQUENCE [LARGE SCALE GENOMIC DNA]</scope>
    <source>
        <strain evidence="3">KCTC 42911</strain>
    </source>
</reference>
<sequence length="166" mass="17296">MNKTAIIGILAVAAIGIAIFALTRPEPTPQERLSDAVGEASGAVEDAVKALGDAANEARDAAADELQAATTELQDSAINMAATVMEQVNSSAQETKEELRRLMEEWKSSGVVTEEGINFDNALATVEASNLSARSKDLITELLSSLQSLPAEATAKLAELEAALGN</sequence>
<evidence type="ECO:0000313" key="3">
    <source>
        <dbReference type="Proteomes" id="UP001595629"/>
    </source>
</evidence>
<dbReference type="EMBL" id="JBHRXI010000002">
    <property type="protein sequence ID" value="MFC3612897.1"/>
    <property type="molecule type" value="Genomic_DNA"/>
</dbReference>
<name>A0ABV7TBG8_9RHOB</name>